<reference evidence="2 3" key="1">
    <citation type="submission" date="2017-12" db="EMBL/GenBank/DDBJ databases">
        <title>Genomic Encyclopedia of Type Strains, Phase III (KMG-III): the genomes of soil and plant-associated and newly described type strains.</title>
        <authorList>
            <person name="Whitman W."/>
        </authorList>
    </citation>
    <scope>NUCLEOTIDE SEQUENCE [LARGE SCALE GENOMIC DNA]</scope>
    <source>
        <strain evidence="2 3">LP43</strain>
    </source>
</reference>
<keyword evidence="3" id="KW-1185">Reference proteome</keyword>
<feature type="domain" description="GmrSD restriction endonucleases N-terminal" evidence="1">
    <location>
        <begin position="20"/>
        <end position="309"/>
    </location>
</feature>
<dbReference type="InterPro" id="IPR004919">
    <property type="entry name" value="GmrSD_N"/>
</dbReference>
<dbReference type="Pfam" id="PF03235">
    <property type="entry name" value="GmrSD_N"/>
    <property type="match status" value="1"/>
</dbReference>
<evidence type="ECO:0000259" key="1">
    <source>
        <dbReference type="Pfam" id="PF03235"/>
    </source>
</evidence>
<organism evidence="2 3">
    <name type="scientific">Pontibacter ramchanderi</name>
    <dbReference type="NCBI Taxonomy" id="1179743"/>
    <lineage>
        <taxon>Bacteria</taxon>
        <taxon>Pseudomonadati</taxon>
        <taxon>Bacteroidota</taxon>
        <taxon>Cytophagia</taxon>
        <taxon>Cytophagales</taxon>
        <taxon>Hymenobacteraceae</taxon>
        <taxon>Pontibacter</taxon>
    </lineage>
</organism>
<dbReference type="PANTHER" id="PTHR37292:SF2">
    <property type="entry name" value="DUF262 DOMAIN-CONTAINING PROTEIN"/>
    <property type="match status" value="1"/>
</dbReference>
<evidence type="ECO:0000313" key="2">
    <source>
        <dbReference type="EMBL" id="PKV75891.1"/>
    </source>
</evidence>
<accession>A0A2N3V2N6</accession>
<dbReference type="EMBL" id="PJMU01000001">
    <property type="protein sequence ID" value="PKV75891.1"/>
    <property type="molecule type" value="Genomic_DNA"/>
</dbReference>
<name>A0A2N3V2N6_9BACT</name>
<dbReference type="AlphaFoldDB" id="A0A2N3V2N6"/>
<dbReference type="Proteomes" id="UP000233782">
    <property type="component" value="Unassembled WGS sequence"/>
</dbReference>
<protein>
    <submittedName>
        <fullName evidence="2">Uncharacterized protein DUF262</fullName>
    </submittedName>
</protein>
<dbReference type="PANTHER" id="PTHR37292">
    <property type="entry name" value="VNG6097C"/>
    <property type="match status" value="1"/>
</dbReference>
<sequence>MRQLFADRDSDHCTLIEYVSSFINKHDESYDLIQLPPIQRNSVWRVDQIEFLWDSILRGFPIGSFLLAPREKGQAARKMYDLDQKESSENGYFLLDGQQRTRAILLGFRPNENSRLWIDLNPNMPFGNPAHNNRKFLLRLVTSYQPWGMRDNNPSDKLNEWQKLEARSELNMGTVRYDYQVKIDTGNATVDSENYSWPILSRLPVPLDELIKLCGFTSGHFSIPAWEEVKNLIPKRYNIPDEPTEHFYTIINALQRLLDTTSKDIKTRSVVLLYQNEDNLERSEVELDPMEVLFTRINAGGTVLNGEEMAYSLLKSSWDGAYTMVSKIVNSAEIGYLLPPTGIVMAASRLARFEMGKGDDAKPGISTFRRWISEQNDEVSFLQTMQNLLNEIDGKSIFYRVVEKFCKLVLYRENQDSDFGLPRKLLLFIKPTFYHPVLIWINKNLDNVELLEQNRKRIIRYLLLSYITVDKDDKASKLAITILKESKTLNFPDEEIFSELIKQELSSPIPTPSEFAYPFKSDCDGFFRHWGDIFKIEGDDFGSFRHSFWNKKELMLWYQREFATKWFVGYNPMSNDAYDTPYDYDHIVPRSHIINSGQTNNLFSDDKPLINKFDWNRNLYVNSIGNFRIWPGWANRSDGNNCQRIKLRLEQDDFSVDNVAKELDLPSNIDFLKASAINPEDKELWMQAGGSPRNWPQDRREAFQKAVESRIVNLYDVLYRQVLEEEIAVLELDIV</sequence>
<proteinExistence type="predicted"/>
<dbReference type="OrthoDB" id="9798761at2"/>
<dbReference type="RefSeq" id="WP_101443084.1">
    <property type="nucleotide sequence ID" value="NZ_PJMU01000001.1"/>
</dbReference>
<comment type="caution">
    <text evidence="2">The sequence shown here is derived from an EMBL/GenBank/DDBJ whole genome shotgun (WGS) entry which is preliminary data.</text>
</comment>
<evidence type="ECO:0000313" key="3">
    <source>
        <dbReference type="Proteomes" id="UP000233782"/>
    </source>
</evidence>
<gene>
    <name evidence="2" type="ORF">BD749_0839</name>
</gene>